<proteinExistence type="predicted"/>
<sequence length="708" mass="80205">MKQLGVRSKKRMRNTLILAIVLLLLTLIVSAMRPLINTKLQSSEPFTFKTLAIIAASSYDAILIAYNSIGVAFDNNDFSESFVPNIEIRVEEGSITKMASNLPKSAKEKYYSGELLYPDGVWRDIKYRFRGSSIYHWDPKKPSLRLKLSKDYPLNQLRHINLVNPEDRAMISNYFGEYLGDKLGVMTHNTEFVRLFINQKYVGLYHYTTREDEEMIRVNNRFPGPLFIGNGLSEVWDSNDFEVVSDQDILNYFNPIDLMVNAINSEKSADQLQDLWSIISMDKYARFNALLTLVGGIHTDYTHNHLYYFDPTLGMLEPIVSDINGHGLLLYPSPLSRFFEPDKPYVEVPINGKNNPLLNVALRDPRFRYLRNQYLYDAITGEGSYEKQFEELNNIFEYIDSSVLSDKEKASIKETFVGWFRVPYSNTLYEDSKDVLFDWIKDRNAFLEKELNKVTVEVDYLKGLDFDKLLVRVEGNSAVVLDSSVISGEITPLAQDGSQLESTNLYVLHPGIKHSDVLWHPGKTNYNFDISAGVQLYEFELRGSTHSVKNNLLKAFSNAITKQDLLPVIREQIIGTAVASDYTSRDIHAWSIKQTNKGNITLGPGIVDISENMIISPKQILTVLPGTTLNLADNVSIVSYGRVNFKGNREQPIAIQSQSPNSRWGVFAIIGQESSGSILQFTDISGGSGDLIDNIKFSGMLSVHWSDN</sequence>
<dbReference type="Pfam" id="PF08757">
    <property type="entry name" value="CotH"/>
    <property type="match status" value="1"/>
</dbReference>
<reference evidence="1" key="1">
    <citation type="submission" date="2018-05" db="EMBL/GenBank/DDBJ databases">
        <authorList>
            <person name="Lanie J.A."/>
            <person name="Ng W.-L."/>
            <person name="Kazmierczak K.M."/>
            <person name="Andrzejewski T.M."/>
            <person name="Davidsen T.M."/>
            <person name="Wayne K.J."/>
            <person name="Tettelin H."/>
            <person name="Glass J.I."/>
            <person name="Rusch D."/>
            <person name="Podicherti R."/>
            <person name="Tsui H.-C.T."/>
            <person name="Winkler M.E."/>
        </authorList>
    </citation>
    <scope>NUCLEOTIDE SEQUENCE</scope>
</reference>
<organism evidence="1">
    <name type="scientific">marine metagenome</name>
    <dbReference type="NCBI Taxonomy" id="408172"/>
    <lineage>
        <taxon>unclassified sequences</taxon>
        <taxon>metagenomes</taxon>
        <taxon>ecological metagenomes</taxon>
    </lineage>
</organism>
<dbReference type="InterPro" id="IPR014867">
    <property type="entry name" value="Spore_coat_CotH_CotH2/3/7"/>
</dbReference>
<evidence type="ECO:0000313" key="1">
    <source>
        <dbReference type="EMBL" id="SVB10056.1"/>
    </source>
</evidence>
<protein>
    <recommendedName>
        <fullName evidence="2">CotH protein</fullName>
    </recommendedName>
</protein>
<accession>A0A382B8E3</accession>
<evidence type="ECO:0008006" key="2">
    <source>
        <dbReference type="Google" id="ProtNLM"/>
    </source>
</evidence>
<dbReference type="EMBL" id="UINC01028665">
    <property type="protein sequence ID" value="SVB10056.1"/>
    <property type="molecule type" value="Genomic_DNA"/>
</dbReference>
<name>A0A382B8E3_9ZZZZ</name>
<gene>
    <name evidence="1" type="ORF">METZ01_LOCUS162910</name>
</gene>
<feature type="non-terminal residue" evidence="1">
    <location>
        <position position="708"/>
    </location>
</feature>
<dbReference type="AlphaFoldDB" id="A0A382B8E3"/>